<evidence type="ECO:0000256" key="1">
    <source>
        <dbReference type="SAM" id="MobiDB-lite"/>
    </source>
</evidence>
<feature type="compositionally biased region" description="Low complexity" evidence="1">
    <location>
        <begin position="118"/>
        <end position="129"/>
    </location>
</feature>
<feature type="region of interest" description="Disordered" evidence="1">
    <location>
        <begin position="1"/>
        <end position="191"/>
    </location>
</feature>
<feature type="compositionally biased region" description="Low complexity" evidence="1">
    <location>
        <begin position="493"/>
        <end position="504"/>
    </location>
</feature>
<comment type="caution">
    <text evidence="3">The sequence shown here is derived from an EMBL/GenBank/DDBJ whole genome shotgun (WGS) entry which is preliminary data.</text>
</comment>
<feature type="compositionally biased region" description="Low complexity" evidence="1">
    <location>
        <begin position="340"/>
        <end position="349"/>
    </location>
</feature>
<feature type="region of interest" description="Disordered" evidence="1">
    <location>
        <begin position="646"/>
        <end position="703"/>
    </location>
</feature>
<feature type="compositionally biased region" description="Basic and acidic residues" evidence="1">
    <location>
        <begin position="418"/>
        <end position="431"/>
    </location>
</feature>
<dbReference type="SUPFAM" id="SSF52113">
    <property type="entry name" value="BRCT domain"/>
    <property type="match status" value="1"/>
</dbReference>
<dbReference type="AlphaFoldDB" id="A0A6A4W779"/>
<dbReference type="Gene3D" id="3.40.50.10190">
    <property type="entry name" value="BRCT domain"/>
    <property type="match status" value="1"/>
</dbReference>
<feature type="region of interest" description="Disordered" evidence="1">
    <location>
        <begin position="203"/>
        <end position="248"/>
    </location>
</feature>
<gene>
    <name evidence="3" type="primary">MCPH1</name>
    <name evidence="3" type="ORF">FJT64_003804</name>
</gene>
<keyword evidence="4" id="KW-1185">Reference proteome</keyword>
<dbReference type="PANTHER" id="PTHR14625">
    <property type="entry name" value="MICROCEPHALIN"/>
    <property type="match status" value="1"/>
</dbReference>
<dbReference type="OrthoDB" id="2384350at2759"/>
<dbReference type="Pfam" id="PF12738">
    <property type="entry name" value="PTCB-BRCT"/>
    <property type="match status" value="1"/>
</dbReference>
<organism evidence="3 4">
    <name type="scientific">Amphibalanus amphitrite</name>
    <name type="common">Striped barnacle</name>
    <name type="synonym">Balanus amphitrite</name>
    <dbReference type="NCBI Taxonomy" id="1232801"/>
    <lineage>
        <taxon>Eukaryota</taxon>
        <taxon>Metazoa</taxon>
        <taxon>Ecdysozoa</taxon>
        <taxon>Arthropoda</taxon>
        <taxon>Crustacea</taxon>
        <taxon>Multicrustacea</taxon>
        <taxon>Cirripedia</taxon>
        <taxon>Thoracica</taxon>
        <taxon>Thoracicalcarea</taxon>
        <taxon>Balanomorpha</taxon>
        <taxon>Balanoidea</taxon>
        <taxon>Balanidae</taxon>
        <taxon>Amphibalaninae</taxon>
        <taxon>Amphibalanus</taxon>
    </lineage>
</organism>
<dbReference type="InterPro" id="IPR036420">
    <property type="entry name" value="BRCT_dom_sf"/>
</dbReference>
<feature type="compositionally biased region" description="Gly residues" evidence="1">
    <location>
        <begin position="218"/>
        <end position="238"/>
    </location>
</feature>
<feature type="compositionally biased region" description="Basic residues" evidence="1">
    <location>
        <begin position="738"/>
        <end position="747"/>
    </location>
</feature>
<feature type="compositionally biased region" description="Basic residues" evidence="1">
    <location>
        <begin position="762"/>
        <end position="783"/>
    </location>
</feature>
<dbReference type="GO" id="GO:0000278">
    <property type="term" value="P:mitotic cell cycle"/>
    <property type="evidence" value="ECO:0007669"/>
    <property type="project" value="TreeGrafter"/>
</dbReference>
<feature type="region of interest" description="Disordered" evidence="1">
    <location>
        <begin position="719"/>
        <end position="919"/>
    </location>
</feature>
<sequence>MTVSLRWLPGMSSRRVSARRRPVPRLSDSPVTGHVPPATLQRDADGRYCVTERLQPSRTDGGGGAIGGALGKSPGERGGTSAQPTDATPLSRRAVTNTPSGSGVNKGENTTPQHAPVSSTSRQTDSASSGVRSLTLALSDHGSSPEIGGHRSASDTPPGRPPGTSGPAPARSGAPSGAPGAFDSDEDDIFESDLRGRISDVITLLRGDTDLSAEDGGADGGGRVPNGTAGSSGAGGASGDAEDGAEPLRPKRVLDFELVADAVSAAEDRGVARAPPLPAGAPPCRLPPAHVTADTSVAARARHVVGRRPGERVLSELAELASSPGSPLVRQKARSRVRATARSVTPQGRAAGGPARGEVTPVSARRRGETAQPGEGRAPLAERELNGQAPGPPEPWKSPTGPRKATQSVVSPVVPIRHYPEDANDEVRGGDPEVAVGSPRARLSPCTLTDRENQTPRTRTSPRLAAGGRQSHLPAAATGCSSPAAGGRQSHLPAAAAGCSSPAAAREEEDEIASTQPASKLVLDEVVAYVDVRSGADNRSEPIRTQLRALGALVVERFTKNVTHVIFKDGSKATYDRARRDRLRLVSVLWVDACRRQRERVDENRYPPATAERYESPLFPARLRKLRSMQPRDFDEEMAAADRRFERRRRQQGRQPPPGQTRPGKRPAMTSPKRWGRRTVEELLTPRGRQRSGQVTADTGSSEDELPLNVRLFNRFMSPTGAWSTGGAVRSAGSPTAKNKKAEHKNKKKEEHKSKKKEEHKNKKKEQHKNKKKEGHKKKKMKKEHMIEEERVFKKEHKNQEEHVYKKKEHKNQEEHVYKKKEHKIQEHVYKKKEHKNQEEHVYKKKKHKIQEHVYKKKEHKIQEHVYKKKEHKNQEGHEYKKKEHTNKEEKHKIKKVNEGEQAGMSLELSSTGTPHRLS</sequence>
<evidence type="ECO:0000313" key="3">
    <source>
        <dbReference type="EMBL" id="KAF0298862.1"/>
    </source>
</evidence>
<accession>A0A6A4W779</accession>
<feature type="compositionally biased region" description="Polar residues" evidence="1">
    <location>
        <begin position="691"/>
        <end position="700"/>
    </location>
</feature>
<feature type="compositionally biased region" description="Basic and acidic residues" evidence="1">
    <location>
        <begin position="873"/>
        <end position="899"/>
    </location>
</feature>
<feature type="region of interest" description="Disordered" evidence="1">
    <location>
        <begin position="321"/>
        <end position="517"/>
    </location>
</feature>
<feature type="compositionally biased region" description="Basic and acidic residues" evidence="1">
    <location>
        <begin position="748"/>
        <end position="761"/>
    </location>
</feature>
<feature type="compositionally biased region" description="Polar residues" evidence="1">
    <location>
        <begin position="908"/>
        <end position="919"/>
    </location>
</feature>
<dbReference type="PANTHER" id="PTHR14625:SF3">
    <property type="entry name" value="MICROCEPHALIN"/>
    <property type="match status" value="1"/>
</dbReference>
<evidence type="ECO:0000313" key="4">
    <source>
        <dbReference type="Proteomes" id="UP000440578"/>
    </source>
</evidence>
<feature type="compositionally biased region" description="Polar residues" evidence="1">
    <location>
        <begin position="80"/>
        <end position="117"/>
    </location>
</feature>
<dbReference type="EMBL" id="VIIS01001407">
    <property type="protein sequence ID" value="KAF0298862.1"/>
    <property type="molecule type" value="Genomic_DNA"/>
</dbReference>
<dbReference type="PROSITE" id="PS50172">
    <property type="entry name" value="BRCT"/>
    <property type="match status" value="1"/>
</dbReference>
<feature type="compositionally biased region" description="Gly residues" evidence="1">
    <location>
        <begin position="60"/>
        <end position="70"/>
    </location>
</feature>
<feature type="compositionally biased region" description="Low complexity" evidence="1">
    <location>
        <begin position="162"/>
        <end position="182"/>
    </location>
</feature>
<feature type="domain" description="BRCT" evidence="2">
    <location>
        <begin position="518"/>
        <end position="608"/>
    </location>
</feature>
<reference evidence="3 4" key="1">
    <citation type="submission" date="2019-07" db="EMBL/GenBank/DDBJ databases">
        <title>Draft genome assembly of a fouling barnacle, Amphibalanus amphitrite (Darwin, 1854): The first reference genome for Thecostraca.</title>
        <authorList>
            <person name="Kim W."/>
        </authorList>
    </citation>
    <scope>NUCLEOTIDE SEQUENCE [LARGE SCALE GENOMIC DNA]</scope>
    <source>
        <strain evidence="3">SNU_AA5</strain>
        <tissue evidence="3">Soma without cirri and trophi</tissue>
    </source>
</reference>
<feature type="compositionally biased region" description="Basic residues" evidence="1">
    <location>
        <begin position="843"/>
        <end position="860"/>
    </location>
</feature>
<evidence type="ECO:0000259" key="2">
    <source>
        <dbReference type="PROSITE" id="PS50172"/>
    </source>
</evidence>
<dbReference type="CDD" id="cd17716">
    <property type="entry name" value="BRCT_microcephalin_rpt1"/>
    <property type="match status" value="1"/>
</dbReference>
<dbReference type="Proteomes" id="UP000440578">
    <property type="component" value="Unassembled WGS sequence"/>
</dbReference>
<name>A0A6A4W779_AMPAM</name>
<feature type="compositionally biased region" description="Basic and acidic residues" evidence="1">
    <location>
        <begin position="784"/>
        <end position="804"/>
    </location>
</feature>
<dbReference type="InterPro" id="IPR001357">
    <property type="entry name" value="BRCT_dom"/>
</dbReference>
<dbReference type="InterPro" id="IPR022047">
    <property type="entry name" value="Microcephalin-like"/>
</dbReference>
<protein>
    <submittedName>
        <fullName evidence="3">Microcephalin</fullName>
    </submittedName>
</protein>
<dbReference type="SMART" id="SM00292">
    <property type="entry name" value="BRCT"/>
    <property type="match status" value="1"/>
</dbReference>
<proteinExistence type="predicted"/>